<accession>I4AM20</accession>
<dbReference type="InterPro" id="IPR011067">
    <property type="entry name" value="Plasmid_toxin/cell-grow_inhib"/>
</dbReference>
<organism evidence="2 3">
    <name type="scientific">Bernardetia litoralis (strain ATCC 23117 / DSM 6794 / NBRC 15988 / NCIMB 1366 / Fx l1 / Sio-4)</name>
    <name type="common">Flexibacter litoralis</name>
    <dbReference type="NCBI Taxonomy" id="880071"/>
    <lineage>
        <taxon>Bacteria</taxon>
        <taxon>Pseudomonadati</taxon>
        <taxon>Bacteroidota</taxon>
        <taxon>Cytophagia</taxon>
        <taxon>Cytophagales</taxon>
        <taxon>Bernardetiaceae</taxon>
        <taxon>Bernardetia</taxon>
    </lineage>
</organism>
<keyword evidence="1" id="KW-0812">Transmembrane</keyword>
<protein>
    <submittedName>
        <fullName evidence="2">PemK-like protein</fullName>
    </submittedName>
</protein>
<dbReference type="KEGG" id="fli:Fleli_2645"/>
<dbReference type="AlphaFoldDB" id="I4AM20"/>
<name>I4AM20_BERLS</name>
<evidence type="ECO:0000256" key="1">
    <source>
        <dbReference type="SAM" id="Phobius"/>
    </source>
</evidence>
<keyword evidence="3" id="KW-1185">Reference proteome</keyword>
<gene>
    <name evidence="2" type="ordered locus">Fleli_2645</name>
</gene>
<dbReference type="InterPro" id="IPR003477">
    <property type="entry name" value="PemK-like"/>
</dbReference>
<dbReference type="OrthoDB" id="9808744at2"/>
<reference evidence="3" key="1">
    <citation type="submission" date="2012-06" db="EMBL/GenBank/DDBJ databases">
        <title>The complete genome of Flexibacter litoralis DSM 6794.</title>
        <authorList>
            <person name="Lucas S."/>
            <person name="Copeland A."/>
            <person name="Lapidus A."/>
            <person name="Glavina del Rio T."/>
            <person name="Dalin E."/>
            <person name="Tice H."/>
            <person name="Bruce D."/>
            <person name="Goodwin L."/>
            <person name="Pitluck S."/>
            <person name="Peters L."/>
            <person name="Ovchinnikova G."/>
            <person name="Lu M."/>
            <person name="Kyrpides N."/>
            <person name="Mavromatis K."/>
            <person name="Ivanova N."/>
            <person name="Brettin T."/>
            <person name="Detter J.C."/>
            <person name="Han C."/>
            <person name="Larimer F."/>
            <person name="Land M."/>
            <person name="Hauser L."/>
            <person name="Markowitz V."/>
            <person name="Cheng J.-F."/>
            <person name="Hugenholtz P."/>
            <person name="Woyke T."/>
            <person name="Wu D."/>
            <person name="Spring S."/>
            <person name="Lang E."/>
            <person name="Kopitz M."/>
            <person name="Brambilla E."/>
            <person name="Klenk H.-P."/>
            <person name="Eisen J.A."/>
        </authorList>
    </citation>
    <scope>NUCLEOTIDE SEQUENCE [LARGE SCALE GENOMIC DNA]</scope>
    <source>
        <strain evidence="3">ATCC 23117 / DSM 6794 / NBRC 15988 / NCIMB 1366 / Sio-4</strain>
    </source>
</reference>
<proteinExistence type="predicted"/>
<dbReference type="STRING" id="880071.Fleli_2645"/>
<evidence type="ECO:0000313" key="3">
    <source>
        <dbReference type="Proteomes" id="UP000006054"/>
    </source>
</evidence>
<keyword evidence="1" id="KW-1133">Transmembrane helix</keyword>
<dbReference type="SUPFAM" id="SSF50118">
    <property type="entry name" value="Cell growth inhibitor/plasmid maintenance toxic component"/>
    <property type="match status" value="1"/>
</dbReference>
<sequence length="117" mass="13722">MEKREIWLVNLPKIIKDEKDKMVFAIITSIGTGSLSFIAVLPLIDWKEDYISSSSIVKIENNDNPNLEKVFAVDCWQVQLIYTRDEERNRFIKKIGMINETTMQKIHETIADTFDWL</sequence>
<dbReference type="EMBL" id="CP003345">
    <property type="protein sequence ID" value="AFM05005.1"/>
    <property type="molecule type" value="Genomic_DNA"/>
</dbReference>
<evidence type="ECO:0000313" key="2">
    <source>
        <dbReference type="EMBL" id="AFM05005.1"/>
    </source>
</evidence>
<dbReference type="Gene3D" id="2.30.30.110">
    <property type="match status" value="1"/>
</dbReference>
<dbReference type="RefSeq" id="WP_014798442.1">
    <property type="nucleotide sequence ID" value="NC_018018.1"/>
</dbReference>
<dbReference type="Proteomes" id="UP000006054">
    <property type="component" value="Chromosome"/>
</dbReference>
<dbReference type="eggNOG" id="COG2337">
    <property type="taxonomic scope" value="Bacteria"/>
</dbReference>
<dbReference type="Pfam" id="PF02452">
    <property type="entry name" value="PemK_toxin"/>
    <property type="match status" value="1"/>
</dbReference>
<dbReference type="HOGENOM" id="CLU_2081338_0_0_10"/>
<feature type="transmembrane region" description="Helical" evidence="1">
    <location>
        <begin position="21"/>
        <end position="44"/>
    </location>
</feature>
<keyword evidence="1" id="KW-0472">Membrane</keyword>
<dbReference type="GO" id="GO:0003677">
    <property type="term" value="F:DNA binding"/>
    <property type="evidence" value="ECO:0007669"/>
    <property type="project" value="InterPro"/>
</dbReference>